<evidence type="ECO:0000256" key="3">
    <source>
        <dbReference type="ARBA" id="ARBA00023274"/>
    </source>
</evidence>
<dbReference type="GO" id="GO:0070180">
    <property type="term" value="F:large ribosomal subunit rRNA binding"/>
    <property type="evidence" value="ECO:0007669"/>
    <property type="project" value="TreeGrafter"/>
</dbReference>
<dbReference type="InterPro" id="IPR036796">
    <property type="entry name" value="Ribosomal_uL11_N_sf"/>
</dbReference>
<evidence type="ECO:0000256" key="4">
    <source>
        <dbReference type="RuleBase" id="RU003978"/>
    </source>
</evidence>
<evidence type="ECO:0000259" key="5">
    <source>
        <dbReference type="Pfam" id="PF00298"/>
    </source>
</evidence>
<dbReference type="PANTHER" id="PTHR11661">
    <property type="entry name" value="60S RIBOSOMAL PROTEIN L12"/>
    <property type="match status" value="1"/>
</dbReference>
<dbReference type="CDD" id="cd00349">
    <property type="entry name" value="Ribosomal_L11"/>
    <property type="match status" value="1"/>
</dbReference>
<dbReference type="HAMAP" id="MF_00736">
    <property type="entry name" value="Ribosomal_uL11"/>
    <property type="match status" value="1"/>
</dbReference>
<dbReference type="VEuPathDB" id="CryptoDB:Vbra_22389"/>
<dbReference type="FunFam" id="3.30.1550.10:FF:000002">
    <property type="entry name" value="60S ribosomal protein L12"/>
    <property type="match status" value="1"/>
</dbReference>
<sequence>MAPKFDPNEVKVVYLRQVGGEVGASSVLAPKVGPLGMSPKKIGDDIAKSTQAWKGLRVTVKLTIQNRQAKVDVVPNATTLIIKELKEPPRDRKKVKNIKHSGNISKDAIMRIAREMRFKSMAKEFKGTVKEMLGTANAVGCTVDGKKPTQLQAEIDSGEWDIPDE</sequence>
<dbReference type="FunFam" id="1.10.10.250:FF:000002">
    <property type="entry name" value="60S ribosomal protein L12"/>
    <property type="match status" value="1"/>
</dbReference>
<evidence type="ECO:0008006" key="9">
    <source>
        <dbReference type="Google" id="ProtNLM"/>
    </source>
</evidence>
<dbReference type="SMART" id="SM00649">
    <property type="entry name" value="RL11"/>
    <property type="match status" value="1"/>
</dbReference>
<dbReference type="InParanoid" id="A0A0G4GU41"/>
<dbReference type="InterPro" id="IPR036769">
    <property type="entry name" value="Ribosomal_uL11_C_sf"/>
</dbReference>
<dbReference type="Gene3D" id="1.10.10.250">
    <property type="entry name" value="Ribosomal protein L11, C-terminal domain"/>
    <property type="match status" value="1"/>
</dbReference>
<evidence type="ECO:0000256" key="1">
    <source>
        <dbReference type="ARBA" id="ARBA00010537"/>
    </source>
</evidence>
<protein>
    <recommendedName>
        <fullName evidence="9">60S ribosomal protein L12</fullName>
    </recommendedName>
</protein>
<dbReference type="Pfam" id="PF00298">
    <property type="entry name" value="Ribosomal_L11"/>
    <property type="match status" value="1"/>
</dbReference>
<gene>
    <name evidence="7" type="ORF">Vbra_22389</name>
</gene>
<dbReference type="AlphaFoldDB" id="A0A0G4GU41"/>
<comment type="similarity">
    <text evidence="1 4">Belongs to the universal ribosomal protein uL11 family.</text>
</comment>
<evidence type="ECO:0000313" key="7">
    <source>
        <dbReference type="EMBL" id="CEM34260.1"/>
    </source>
</evidence>
<evidence type="ECO:0000313" key="8">
    <source>
        <dbReference type="Proteomes" id="UP000041254"/>
    </source>
</evidence>
<dbReference type="OrthoDB" id="1478556at2759"/>
<dbReference type="GO" id="GO:0022625">
    <property type="term" value="C:cytosolic large ribosomal subunit"/>
    <property type="evidence" value="ECO:0007669"/>
    <property type="project" value="TreeGrafter"/>
</dbReference>
<dbReference type="SUPFAM" id="SSF46906">
    <property type="entry name" value="Ribosomal protein L11, C-terminal domain"/>
    <property type="match status" value="1"/>
</dbReference>
<dbReference type="Pfam" id="PF03946">
    <property type="entry name" value="Ribosomal_L11_N"/>
    <property type="match status" value="1"/>
</dbReference>
<name>A0A0G4GU41_VITBC</name>
<dbReference type="STRING" id="1169540.A0A0G4GU41"/>
<dbReference type="InterPro" id="IPR000911">
    <property type="entry name" value="Ribosomal_uL11"/>
</dbReference>
<dbReference type="Proteomes" id="UP000041254">
    <property type="component" value="Unassembled WGS sequence"/>
</dbReference>
<accession>A0A0G4GU41</accession>
<dbReference type="Gene3D" id="3.30.1550.10">
    <property type="entry name" value="Ribosomal protein L11/L12, N-terminal domain"/>
    <property type="match status" value="1"/>
</dbReference>
<dbReference type="EMBL" id="CDMY01000814">
    <property type="protein sequence ID" value="CEM34260.1"/>
    <property type="molecule type" value="Genomic_DNA"/>
</dbReference>
<dbReference type="GO" id="GO:0003735">
    <property type="term" value="F:structural constituent of ribosome"/>
    <property type="evidence" value="ECO:0007669"/>
    <property type="project" value="InterPro"/>
</dbReference>
<keyword evidence="3 4" id="KW-0687">Ribonucleoprotein</keyword>
<feature type="domain" description="Large ribosomal subunit protein uL11 C-terminal" evidence="5">
    <location>
        <begin position="74"/>
        <end position="143"/>
    </location>
</feature>
<dbReference type="OMA" id="QPPHDVI"/>
<feature type="domain" description="Large ribosomal subunit protein uL11 N-terminal" evidence="6">
    <location>
        <begin position="13"/>
        <end position="69"/>
    </location>
</feature>
<evidence type="ECO:0000259" key="6">
    <source>
        <dbReference type="Pfam" id="PF03946"/>
    </source>
</evidence>
<keyword evidence="8" id="KW-1185">Reference proteome</keyword>
<reference evidence="7 8" key="1">
    <citation type="submission" date="2014-11" db="EMBL/GenBank/DDBJ databases">
        <authorList>
            <person name="Zhu J."/>
            <person name="Qi W."/>
            <person name="Song R."/>
        </authorList>
    </citation>
    <scope>NUCLEOTIDE SEQUENCE [LARGE SCALE GENOMIC DNA]</scope>
</reference>
<dbReference type="PANTHER" id="PTHR11661:SF2">
    <property type="entry name" value="LARGE RIBOSOMAL SUBUNIT PROTEIN UL11"/>
    <property type="match status" value="1"/>
</dbReference>
<dbReference type="SUPFAM" id="SSF54747">
    <property type="entry name" value="Ribosomal L11/L12e N-terminal domain"/>
    <property type="match status" value="1"/>
</dbReference>
<organism evidence="7 8">
    <name type="scientific">Vitrella brassicaformis (strain CCMP3155)</name>
    <dbReference type="NCBI Taxonomy" id="1169540"/>
    <lineage>
        <taxon>Eukaryota</taxon>
        <taxon>Sar</taxon>
        <taxon>Alveolata</taxon>
        <taxon>Colpodellida</taxon>
        <taxon>Vitrellaceae</taxon>
        <taxon>Vitrella</taxon>
    </lineage>
</organism>
<dbReference type="GO" id="GO:0006412">
    <property type="term" value="P:translation"/>
    <property type="evidence" value="ECO:0007669"/>
    <property type="project" value="InterPro"/>
</dbReference>
<dbReference type="PhylomeDB" id="A0A0G4GU41"/>
<dbReference type="InterPro" id="IPR020784">
    <property type="entry name" value="Ribosomal_uL11_N"/>
</dbReference>
<dbReference type="FunCoup" id="A0A0G4GU41">
    <property type="interactions" value="394"/>
</dbReference>
<dbReference type="InterPro" id="IPR020783">
    <property type="entry name" value="Ribosomal_uL11_C"/>
</dbReference>
<keyword evidence="2 4" id="KW-0689">Ribosomal protein</keyword>
<proteinExistence type="inferred from homology"/>
<evidence type="ECO:0000256" key="2">
    <source>
        <dbReference type="ARBA" id="ARBA00022980"/>
    </source>
</evidence>